<accession>A0A248KMD6</accession>
<sequence length="59" mass="7025">MPWKLSAHLRMGFFLHQQPDFPRFLSVKSYTALKQCKPFQETAKWQQARCPMLGRSLTR</sequence>
<gene>
    <name evidence="1" type="ORF">CEW81_24670</name>
</gene>
<dbReference type="EMBL" id="CP022114">
    <property type="protein sequence ID" value="ASG64446.1"/>
    <property type="molecule type" value="Genomic_DNA"/>
</dbReference>
<evidence type="ECO:0000313" key="2">
    <source>
        <dbReference type="Proteomes" id="UP000197098"/>
    </source>
</evidence>
<reference evidence="1 2" key="1">
    <citation type="submission" date="2017-06" db="EMBL/GenBank/DDBJ databases">
        <title>Origin of plasmid-mediated fosfomycin resistance gene fosA3.</title>
        <authorList>
            <person name="Ito R."/>
            <person name="Pacey M.P."/>
            <person name="Doi Y."/>
        </authorList>
    </citation>
    <scope>NUCLEOTIDE SEQUENCE [LARGE SCALE GENOMIC DNA]</scope>
    <source>
        <strain evidence="1 2">YDC799</strain>
    </source>
</reference>
<protein>
    <submittedName>
        <fullName evidence="1">Uncharacterized protein</fullName>
    </submittedName>
</protein>
<dbReference type="Proteomes" id="UP000197098">
    <property type="component" value="Chromosome"/>
</dbReference>
<organism evidence="1 2">
    <name type="scientific">Kluyvera genomosp. 3</name>
    <dbReference type="NCBI Taxonomy" id="2774055"/>
    <lineage>
        <taxon>Bacteria</taxon>
        <taxon>Pseudomonadati</taxon>
        <taxon>Pseudomonadota</taxon>
        <taxon>Gammaproteobacteria</taxon>
        <taxon>Enterobacterales</taxon>
        <taxon>Enterobacteriaceae</taxon>
        <taxon>Kluyvera</taxon>
    </lineage>
</organism>
<evidence type="ECO:0000313" key="1">
    <source>
        <dbReference type="EMBL" id="ASG64446.1"/>
    </source>
</evidence>
<name>A0A248KMD6_9ENTR</name>
<proteinExistence type="predicted"/>
<dbReference type="AlphaFoldDB" id="A0A248KMD6"/>